<keyword evidence="3" id="KW-1185">Reference proteome</keyword>
<keyword evidence="1" id="KW-0732">Signal</keyword>
<name>A0ABW9V727_9BURK</name>
<feature type="signal peptide" evidence="1">
    <location>
        <begin position="1"/>
        <end position="22"/>
    </location>
</feature>
<evidence type="ECO:0000313" key="2">
    <source>
        <dbReference type="EMBL" id="MYM34508.1"/>
    </source>
</evidence>
<proteinExistence type="predicted"/>
<dbReference type="Proteomes" id="UP000449678">
    <property type="component" value="Unassembled WGS sequence"/>
</dbReference>
<feature type="chain" id="PRO_5045381552" evidence="1">
    <location>
        <begin position="23"/>
        <end position="60"/>
    </location>
</feature>
<gene>
    <name evidence="2" type="ORF">GTP38_09175</name>
</gene>
<comment type="caution">
    <text evidence="2">The sequence shown here is derived from an EMBL/GenBank/DDBJ whole genome shotgun (WGS) entry which is preliminary data.</text>
</comment>
<evidence type="ECO:0000256" key="1">
    <source>
        <dbReference type="SAM" id="SignalP"/>
    </source>
</evidence>
<dbReference type="EMBL" id="WWCO01000005">
    <property type="protein sequence ID" value="MYM34508.1"/>
    <property type="molecule type" value="Genomic_DNA"/>
</dbReference>
<evidence type="ECO:0000313" key="3">
    <source>
        <dbReference type="Proteomes" id="UP000449678"/>
    </source>
</evidence>
<protein>
    <submittedName>
        <fullName evidence="2">Uncharacterized protein</fullName>
    </submittedName>
</protein>
<reference evidence="2 3" key="1">
    <citation type="submission" date="2019-12" db="EMBL/GenBank/DDBJ databases">
        <title>Novel species isolated from a subtropical stream in China.</title>
        <authorList>
            <person name="Lu H."/>
        </authorList>
    </citation>
    <scope>NUCLEOTIDE SEQUENCE [LARGE SCALE GENOMIC DNA]</scope>
    <source>
        <strain evidence="2 3">FT94W</strain>
    </source>
</reference>
<accession>A0ABW9V727</accession>
<organism evidence="2 3">
    <name type="scientific">Duganella lactea</name>
    <dbReference type="NCBI Taxonomy" id="2692173"/>
    <lineage>
        <taxon>Bacteria</taxon>
        <taxon>Pseudomonadati</taxon>
        <taxon>Pseudomonadota</taxon>
        <taxon>Betaproteobacteria</taxon>
        <taxon>Burkholderiales</taxon>
        <taxon>Oxalobacteraceae</taxon>
        <taxon>Telluria group</taxon>
        <taxon>Duganella</taxon>
    </lineage>
</organism>
<dbReference type="RefSeq" id="WP_160989897.1">
    <property type="nucleotide sequence ID" value="NZ_WWCO01000005.1"/>
</dbReference>
<sequence>MQATTLMRVFAAGALATTCAAAAYLQEPDGAGALSVAQASPQPQIAPVIDMGRMFDAARR</sequence>